<proteinExistence type="predicted"/>
<dbReference type="PANTHER" id="PTHR14778">
    <property type="entry name" value="KINETOCHORE-ASSOCIATED PROTEIN DSN1 HOMOLOG"/>
    <property type="match status" value="1"/>
</dbReference>
<name>A0A3Q3G9B0_9LABR</name>
<feature type="region of interest" description="Disordered" evidence="2">
    <location>
        <begin position="44"/>
        <end position="122"/>
    </location>
</feature>
<dbReference type="GO" id="GO:0007059">
    <property type="term" value="P:chromosome segregation"/>
    <property type="evidence" value="ECO:0007669"/>
    <property type="project" value="InterPro"/>
</dbReference>
<reference evidence="3" key="2">
    <citation type="submission" date="2025-09" db="UniProtKB">
        <authorList>
            <consortium name="Ensembl"/>
        </authorList>
    </citation>
    <scope>IDENTIFICATION</scope>
</reference>
<feature type="compositionally biased region" description="Polar residues" evidence="2">
    <location>
        <begin position="47"/>
        <end position="63"/>
    </location>
</feature>
<feature type="compositionally biased region" description="Polar residues" evidence="2">
    <location>
        <begin position="93"/>
        <end position="113"/>
    </location>
</feature>
<dbReference type="GeneID" id="109989248"/>
<dbReference type="FunCoup" id="A0A3Q3G9B0">
    <property type="interactions" value="777"/>
</dbReference>
<evidence type="ECO:0000256" key="1">
    <source>
        <dbReference type="SAM" id="Coils"/>
    </source>
</evidence>
<dbReference type="RefSeq" id="XP_020496584.2">
    <property type="nucleotide sequence ID" value="XM_020640928.3"/>
</dbReference>
<organism evidence="3 4">
    <name type="scientific">Labrus bergylta</name>
    <name type="common">ballan wrasse</name>
    <dbReference type="NCBI Taxonomy" id="56723"/>
    <lineage>
        <taxon>Eukaryota</taxon>
        <taxon>Metazoa</taxon>
        <taxon>Chordata</taxon>
        <taxon>Craniata</taxon>
        <taxon>Vertebrata</taxon>
        <taxon>Euteleostomi</taxon>
        <taxon>Actinopterygii</taxon>
        <taxon>Neopterygii</taxon>
        <taxon>Teleostei</taxon>
        <taxon>Neoteleostei</taxon>
        <taxon>Acanthomorphata</taxon>
        <taxon>Eupercaria</taxon>
        <taxon>Labriformes</taxon>
        <taxon>Labridae</taxon>
        <taxon>Labrus</taxon>
    </lineage>
</organism>
<dbReference type="Ensembl" id="ENSLBET00000031146.1">
    <property type="protein sequence ID" value="ENSLBEP00000029746.1"/>
    <property type="gene ID" value="ENSLBEG00000022500.1"/>
</dbReference>
<sequence length="365" mass="40724">MVLHAVQGVWRVGRALGKAFQTKMAEKHLEADKDGCKSVAVADTENETNSVEQTSKRCSSTSPGIPAPPHKSPRTDFPSPTSQTPAPGEGPSETDQQEIQSSENIEGPTSPTVSPIARRKSWKRANITRRSLPALQNPYQVLCRSIHPSLPQEERFEKLIEASMKLAIERTQNSLQSVPNISLEYFQKQVEHMKKESGCLTEELRSEAQDHLLPASAASDPAVQSAMKKFQKVICRLQTESESWEALLNKHQRKAEELERKVKQGQEKGLLLDSSTVARSSQYQFIQSKPDYHGLLCRQQPMFQTMAMIMDIQCKKIRQLLSIKEQSQLLVKETSGRLAAKAGFQDLSPDVVKNFMTAPLSSTTT</sequence>
<keyword evidence="1" id="KW-0175">Coiled coil</keyword>
<feature type="coiled-coil region" evidence="1">
    <location>
        <begin position="241"/>
        <end position="268"/>
    </location>
</feature>
<dbReference type="Proteomes" id="UP000261660">
    <property type="component" value="Unplaced"/>
</dbReference>
<dbReference type="InterPro" id="IPR013218">
    <property type="entry name" value="Dsn1/Mis13"/>
</dbReference>
<dbReference type="PANTHER" id="PTHR14778:SF2">
    <property type="entry name" value="KINETOCHORE-ASSOCIATED PROTEIN DSN1 HOMOLOG"/>
    <property type="match status" value="1"/>
</dbReference>
<dbReference type="GO" id="GO:0051301">
    <property type="term" value="P:cell division"/>
    <property type="evidence" value="ECO:0007669"/>
    <property type="project" value="InterPro"/>
</dbReference>
<dbReference type="GO" id="GO:0000444">
    <property type="term" value="C:MIS12/MIND type complex"/>
    <property type="evidence" value="ECO:0007669"/>
    <property type="project" value="InterPro"/>
</dbReference>
<dbReference type="STRING" id="56723.ENSLBEP00000029746"/>
<reference evidence="3" key="1">
    <citation type="submission" date="2025-08" db="UniProtKB">
        <authorList>
            <consortium name="Ensembl"/>
        </authorList>
    </citation>
    <scope>IDENTIFICATION</scope>
</reference>
<accession>A0A3Q3G9B0</accession>
<evidence type="ECO:0000313" key="4">
    <source>
        <dbReference type="Proteomes" id="UP000261660"/>
    </source>
</evidence>
<keyword evidence="4" id="KW-1185">Reference proteome</keyword>
<dbReference type="GeneTree" id="ENSGT00390000011347"/>
<dbReference type="InParanoid" id="A0A3Q3G9B0"/>
<evidence type="ECO:0000313" key="3">
    <source>
        <dbReference type="Ensembl" id="ENSLBEP00000029746.1"/>
    </source>
</evidence>
<evidence type="ECO:0000256" key="2">
    <source>
        <dbReference type="SAM" id="MobiDB-lite"/>
    </source>
</evidence>
<dbReference type="AlphaFoldDB" id="A0A3Q3G9B0"/>
<protein>
    <submittedName>
        <fullName evidence="3">DSN1 component of MIS12 kinetochore complex</fullName>
    </submittedName>
</protein>